<name>A0AAN7C1Z1_9PEZI</name>
<feature type="region of interest" description="Disordered" evidence="1">
    <location>
        <begin position="87"/>
        <end position="111"/>
    </location>
</feature>
<dbReference type="AlphaFoldDB" id="A0AAN7C1Z1"/>
<dbReference type="EMBL" id="MU860473">
    <property type="protein sequence ID" value="KAK4233804.1"/>
    <property type="molecule type" value="Genomic_DNA"/>
</dbReference>
<gene>
    <name evidence="2" type="ORF">C8A03DRAFT_47734</name>
</gene>
<evidence type="ECO:0000256" key="1">
    <source>
        <dbReference type="SAM" id="MobiDB-lite"/>
    </source>
</evidence>
<feature type="compositionally biased region" description="Polar residues" evidence="1">
    <location>
        <begin position="92"/>
        <end position="106"/>
    </location>
</feature>
<evidence type="ECO:0000313" key="2">
    <source>
        <dbReference type="EMBL" id="KAK4233804.1"/>
    </source>
</evidence>
<accession>A0AAN7C1Z1</accession>
<protein>
    <submittedName>
        <fullName evidence="2">Uncharacterized protein</fullName>
    </submittedName>
</protein>
<evidence type="ECO:0000313" key="3">
    <source>
        <dbReference type="Proteomes" id="UP001303760"/>
    </source>
</evidence>
<comment type="caution">
    <text evidence="2">The sequence shown here is derived from an EMBL/GenBank/DDBJ whole genome shotgun (WGS) entry which is preliminary data.</text>
</comment>
<keyword evidence="3" id="KW-1185">Reference proteome</keyword>
<organism evidence="2 3">
    <name type="scientific">Achaetomium macrosporum</name>
    <dbReference type="NCBI Taxonomy" id="79813"/>
    <lineage>
        <taxon>Eukaryota</taxon>
        <taxon>Fungi</taxon>
        <taxon>Dikarya</taxon>
        <taxon>Ascomycota</taxon>
        <taxon>Pezizomycotina</taxon>
        <taxon>Sordariomycetes</taxon>
        <taxon>Sordariomycetidae</taxon>
        <taxon>Sordariales</taxon>
        <taxon>Chaetomiaceae</taxon>
        <taxon>Achaetomium</taxon>
    </lineage>
</organism>
<proteinExistence type="predicted"/>
<dbReference type="Proteomes" id="UP001303760">
    <property type="component" value="Unassembled WGS sequence"/>
</dbReference>
<reference evidence="2" key="1">
    <citation type="journal article" date="2023" name="Mol. Phylogenet. Evol.">
        <title>Genome-scale phylogeny and comparative genomics of the fungal order Sordariales.</title>
        <authorList>
            <person name="Hensen N."/>
            <person name="Bonometti L."/>
            <person name="Westerberg I."/>
            <person name="Brannstrom I.O."/>
            <person name="Guillou S."/>
            <person name="Cros-Aarteil S."/>
            <person name="Calhoun S."/>
            <person name="Haridas S."/>
            <person name="Kuo A."/>
            <person name="Mondo S."/>
            <person name="Pangilinan J."/>
            <person name="Riley R."/>
            <person name="LaButti K."/>
            <person name="Andreopoulos B."/>
            <person name="Lipzen A."/>
            <person name="Chen C."/>
            <person name="Yan M."/>
            <person name="Daum C."/>
            <person name="Ng V."/>
            <person name="Clum A."/>
            <person name="Steindorff A."/>
            <person name="Ohm R.A."/>
            <person name="Martin F."/>
            <person name="Silar P."/>
            <person name="Natvig D.O."/>
            <person name="Lalanne C."/>
            <person name="Gautier V."/>
            <person name="Ament-Velasquez S.L."/>
            <person name="Kruys A."/>
            <person name="Hutchinson M.I."/>
            <person name="Powell A.J."/>
            <person name="Barry K."/>
            <person name="Miller A.N."/>
            <person name="Grigoriev I.V."/>
            <person name="Debuchy R."/>
            <person name="Gladieux P."/>
            <person name="Hiltunen Thoren M."/>
            <person name="Johannesson H."/>
        </authorList>
    </citation>
    <scope>NUCLEOTIDE SEQUENCE</scope>
    <source>
        <strain evidence="2">CBS 532.94</strain>
    </source>
</reference>
<sequence length="293" mass="33074">MVEETSTSPRTVLVVQNLSRSLVESDFHRFARRGQHIAGWAGGITKVVRSICPVTGEPRGQYYVIFDSQRAAAAYVEAVQARQRQAQKRAGVSSTTSPIINPQSVPEVSDPTTPFTLLPPDLPFQTTQLSINDLALLTDPSTPTQQQQGTALAQDSVLPRMLQDELRGRSEADLSRRVLVRLAGSKITWETMKEFIKADGAERNLPWRLAASRPVRTIRAGSRPIRWWGEEEDSLRELVADGRNREEEIGYTRFLVVFADAAEARRFARTWHRREMVDERTDRVMVVNAHALW</sequence>
<reference evidence="2" key="2">
    <citation type="submission" date="2023-05" db="EMBL/GenBank/DDBJ databases">
        <authorList>
            <consortium name="Lawrence Berkeley National Laboratory"/>
            <person name="Steindorff A."/>
            <person name="Hensen N."/>
            <person name="Bonometti L."/>
            <person name="Westerberg I."/>
            <person name="Brannstrom I.O."/>
            <person name="Guillou S."/>
            <person name="Cros-Aarteil S."/>
            <person name="Calhoun S."/>
            <person name="Haridas S."/>
            <person name="Kuo A."/>
            <person name="Mondo S."/>
            <person name="Pangilinan J."/>
            <person name="Riley R."/>
            <person name="Labutti K."/>
            <person name="Andreopoulos B."/>
            <person name="Lipzen A."/>
            <person name="Chen C."/>
            <person name="Yanf M."/>
            <person name="Daum C."/>
            <person name="Ng V."/>
            <person name="Clum A."/>
            <person name="Ohm R."/>
            <person name="Martin F."/>
            <person name="Silar P."/>
            <person name="Natvig D."/>
            <person name="Lalanne C."/>
            <person name="Gautier V."/>
            <person name="Ament-Velasquez S.L."/>
            <person name="Kruys A."/>
            <person name="Hutchinson M.I."/>
            <person name="Powell A.J."/>
            <person name="Barry K."/>
            <person name="Miller A.N."/>
            <person name="Grigoriev I.V."/>
            <person name="Debuchy R."/>
            <person name="Gladieux P."/>
            <person name="Thoren M.H."/>
            <person name="Johannesson H."/>
        </authorList>
    </citation>
    <scope>NUCLEOTIDE SEQUENCE</scope>
    <source>
        <strain evidence="2">CBS 532.94</strain>
    </source>
</reference>